<feature type="transmembrane region" description="Helical" evidence="12">
    <location>
        <begin position="415"/>
        <end position="435"/>
    </location>
</feature>
<keyword evidence="3" id="KW-0879">Wnt signaling pathway</keyword>
<feature type="transmembrane region" description="Helical" evidence="12">
    <location>
        <begin position="228"/>
        <end position="256"/>
    </location>
</feature>
<dbReference type="PANTHER" id="PTHR13906:SF12">
    <property type="entry name" value="PROTEIN-SERINE O-PALMITOLEOYLTRANSFERASE PORCUPINE"/>
    <property type="match status" value="1"/>
</dbReference>
<dbReference type="InParanoid" id="A0A6J2XYE9"/>
<dbReference type="AlphaFoldDB" id="A0A6J2XYE9"/>
<reference evidence="14" key="1">
    <citation type="submission" date="2025-08" db="UniProtKB">
        <authorList>
            <consortium name="RefSeq"/>
        </authorList>
    </citation>
    <scope>IDENTIFICATION</scope>
    <source>
        <tissue evidence="14">Gonads</tissue>
    </source>
</reference>
<evidence type="ECO:0000256" key="10">
    <source>
        <dbReference type="ARBA" id="ARBA00040371"/>
    </source>
</evidence>
<dbReference type="GO" id="GO:1990698">
    <property type="term" value="F:palmitoleoyltransferase activity"/>
    <property type="evidence" value="ECO:0007669"/>
    <property type="project" value="UniProtKB-EC"/>
</dbReference>
<feature type="transmembrane region" description="Helical" evidence="12">
    <location>
        <begin position="277"/>
        <end position="293"/>
    </location>
</feature>
<evidence type="ECO:0000313" key="13">
    <source>
        <dbReference type="Proteomes" id="UP000504635"/>
    </source>
</evidence>
<dbReference type="RefSeq" id="XP_030756106.1">
    <property type="nucleotide sequence ID" value="XM_030900246.1"/>
</dbReference>
<dbReference type="EC" id="2.3.1.250" evidence="9"/>
<feature type="transmembrane region" description="Helical" evidence="12">
    <location>
        <begin position="372"/>
        <end position="391"/>
    </location>
</feature>
<feature type="transmembrane region" description="Helical" evidence="12">
    <location>
        <begin position="135"/>
        <end position="158"/>
    </location>
</feature>
<dbReference type="CTD" id="5447"/>
<evidence type="ECO:0000313" key="14">
    <source>
        <dbReference type="RefSeq" id="XP_030756106.1"/>
    </source>
</evidence>
<dbReference type="GO" id="GO:0005783">
    <property type="term" value="C:endoplasmic reticulum"/>
    <property type="evidence" value="ECO:0007669"/>
    <property type="project" value="TreeGrafter"/>
</dbReference>
<dbReference type="InterPro" id="IPR049941">
    <property type="entry name" value="LPLAT_7/PORCN-like"/>
</dbReference>
<dbReference type="OrthoDB" id="5968863at2759"/>
<dbReference type="GeneID" id="115882280"/>
<keyword evidence="5 12" id="KW-1133">Transmembrane helix</keyword>
<keyword evidence="4 12" id="KW-0812">Transmembrane</keyword>
<dbReference type="GO" id="GO:0030258">
    <property type="term" value="P:lipid modification"/>
    <property type="evidence" value="ECO:0007669"/>
    <property type="project" value="TreeGrafter"/>
</dbReference>
<evidence type="ECO:0000256" key="6">
    <source>
        <dbReference type="ARBA" id="ARBA00023136"/>
    </source>
</evidence>
<evidence type="ECO:0000256" key="2">
    <source>
        <dbReference type="ARBA" id="ARBA00022679"/>
    </source>
</evidence>
<feature type="transmembrane region" description="Helical" evidence="12">
    <location>
        <begin position="455"/>
        <end position="471"/>
    </location>
</feature>
<feature type="transmembrane region" description="Helical" evidence="12">
    <location>
        <begin position="95"/>
        <end position="114"/>
    </location>
</feature>
<sequence>MVDYLPDIYTSDESLQYYTNEFEDIFQESFQDVWENCVLESVKSIYNSMYLCLIVNVAFGLITSLGLPEILFHWLSAMCGVYILVITLQSTKTLMVIYLAYILTYLIIIVVITLHKRLNQTKPKEDIKRNTQIGFIASSSVVQYSLIIIFVLFEYILLDKEEWLEIRGIMMVFSMKLISLVTDQGMNDFPSFSEYCGYMFSNGNILFGPWISYENYMYQMKYPTRKNIFWVLAILRALFLAVFFLSVSNCWASYLISDNSNRLLLGYKEALSFRTSHYFICYLSEALILAAGWKDNDYHFDTETWTLSVTDPWQIEFPTALSIVVINWNKPMHAFFKKYIYRKWLPLGKFYAVFVTFLISSLFHGFEIKVSLVLISLGIFSYLQVLVRDYISQTFNMCVKIYPCKSCNHKIRPSSILCTLTKLIFSLLTVLDLIYLGVLMDQSTDEVGIYTKWNNLYFCSFWIMLINFLIVK</sequence>
<comment type="subcellular location">
    <subcellularLocation>
        <location evidence="1">Membrane</location>
        <topology evidence="1">Multi-pass membrane protein</topology>
    </subcellularLocation>
</comment>
<organism evidence="13 14">
    <name type="scientific">Sitophilus oryzae</name>
    <name type="common">Rice weevil</name>
    <name type="synonym">Curculio oryzae</name>
    <dbReference type="NCBI Taxonomy" id="7048"/>
    <lineage>
        <taxon>Eukaryota</taxon>
        <taxon>Metazoa</taxon>
        <taxon>Ecdysozoa</taxon>
        <taxon>Arthropoda</taxon>
        <taxon>Hexapoda</taxon>
        <taxon>Insecta</taxon>
        <taxon>Pterygota</taxon>
        <taxon>Neoptera</taxon>
        <taxon>Endopterygota</taxon>
        <taxon>Coleoptera</taxon>
        <taxon>Polyphaga</taxon>
        <taxon>Cucujiformia</taxon>
        <taxon>Curculionidae</taxon>
        <taxon>Dryophthorinae</taxon>
        <taxon>Sitophilus</taxon>
    </lineage>
</organism>
<feature type="transmembrane region" description="Helical" evidence="12">
    <location>
        <begin position="350"/>
        <end position="366"/>
    </location>
</feature>
<evidence type="ECO:0000256" key="8">
    <source>
        <dbReference type="ARBA" id="ARBA00038269"/>
    </source>
</evidence>
<dbReference type="GO" id="GO:0061355">
    <property type="term" value="P:Wnt protein secretion"/>
    <property type="evidence" value="ECO:0007669"/>
    <property type="project" value="TreeGrafter"/>
</dbReference>
<keyword evidence="13" id="KW-1185">Reference proteome</keyword>
<dbReference type="GO" id="GO:0016020">
    <property type="term" value="C:membrane"/>
    <property type="evidence" value="ECO:0007669"/>
    <property type="project" value="UniProtKB-SubCell"/>
</dbReference>
<evidence type="ECO:0000256" key="1">
    <source>
        <dbReference type="ARBA" id="ARBA00004141"/>
    </source>
</evidence>
<feature type="transmembrane region" description="Helical" evidence="12">
    <location>
        <begin position="195"/>
        <end position="213"/>
    </location>
</feature>
<keyword evidence="2" id="KW-0808">Transferase</keyword>
<dbReference type="GO" id="GO:0016055">
    <property type="term" value="P:Wnt signaling pathway"/>
    <property type="evidence" value="ECO:0007669"/>
    <property type="project" value="UniProtKB-KW"/>
</dbReference>
<evidence type="ECO:0000256" key="5">
    <source>
        <dbReference type="ARBA" id="ARBA00022989"/>
    </source>
</evidence>
<keyword evidence="7" id="KW-0012">Acyltransferase</keyword>
<accession>A0A6J2XYE9</accession>
<dbReference type="InterPro" id="IPR004299">
    <property type="entry name" value="MBOAT_fam"/>
</dbReference>
<dbReference type="Pfam" id="PF03062">
    <property type="entry name" value="MBOAT"/>
    <property type="match status" value="1"/>
</dbReference>
<dbReference type="Proteomes" id="UP000504635">
    <property type="component" value="Unplaced"/>
</dbReference>
<dbReference type="KEGG" id="soy:115882280"/>
<evidence type="ECO:0000256" key="9">
    <source>
        <dbReference type="ARBA" id="ARBA00038867"/>
    </source>
</evidence>
<name>A0A6J2XYE9_SITOR</name>
<evidence type="ECO:0000256" key="3">
    <source>
        <dbReference type="ARBA" id="ARBA00022687"/>
    </source>
</evidence>
<keyword evidence="6 12" id="KW-0472">Membrane</keyword>
<dbReference type="FunCoup" id="A0A6J2XYE9">
    <property type="interactions" value="419"/>
</dbReference>
<proteinExistence type="inferred from homology"/>
<gene>
    <name evidence="14" type="primary">LOC115882280</name>
</gene>
<protein>
    <recommendedName>
        <fullName evidence="10">Protein-serine O-palmitoleoyltransferase porcupine</fullName>
        <ecNumber evidence="9">2.3.1.250</ecNumber>
    </recommendedName>
</protein>
<comment type="similarity">
    <text evidence="8">Belongs to the membrane-bound acyltransferase family. Porcupine subfamily.</text>
</comment>
<evidence type="ECO:0000256" key="4">
    <source>
        <dbReference type="ARBA" id="ARBA00022692"/>
    </source>
</evidence>
<evidence type="ECO:0000256" key="7">
    <source>
        <dbReference type="ARBA" id="ARBA00023315"/>
    </source>
</evidence>
<dbReference type="GO" id="GO:0017147">
    <property type="term" value="F:Wnt-protein binding"/>
    <property type="evidence" value="ECO:0007669"/>
    <property type="project" value="TreeGrafter"/>
</dbReference>
<comment type="catalytic activity">
    <reaction evidence="11">
        <text>[Wnt protein]-L-serine + (9Z)-hexadecenoyl-CoA = [Wnt protein]-O-(9Z)-hexadecenoyl-L-serine + CoA</text>
        <dbReference type="Rhea" id="RHEA:45336"/>
        <dbReference type="Rhea" id="RHEA-COMP:11170"/>
        <dbReference type="Rhea" id="RHEA-COMP:11171"/>
        <dbReference type="ChEBI" id="CHEBI:29999"/>
        <dbReference type="ChEBI" id="CHEBI:57287"/>
        <dbReference type="ChEBI" id="CHEBI:61540"/>
        <dbReference type="ChEBI" id="CHEBI:85189"/>
        <dbReference type="EC" id="2.3.1.250"/>
    </reaction>
</comment>
<evidence type="ECO:0000256" key="11">
    <source>
        <dbReference type="ARBA" id="ARBA00047978"/>
    </source>
</evidence>
<evidence type="ECO:0000256" key="12">
    <source>
        <dbReference type="SAM" id="Phobius"/>
    </source>
</evidence>
<dbReference type="PANTHER" id="PTHR13906">
    <property type="entry name" value="PORCUPINE"/>
    <property type="match status" value="1"/>
</dbReference>